<feature type="coiled-coil region" evidence="1">
    <location>
        <begin position="159"/>
        <end position="236"/>
    </location>
</feature>
<dbReference type="PANTHER" id="PTHR32309">
    <property type="entry name" value="TYROSINE-PROTEIN KINASE"/>
    <property type="match status" value="1"/>
</dbReference>
<dbReference type="InterPro" id="IPR050445">
    <property type="entry name" value="Bact_polysacc_biosynth/exp"/>
</dbReference>
<keyword evidence="2" id="KW-0812">Transmembrane</keyword>
<dbReference type="GO" id="GO:0004713">
    <property type="term" value="F:protein tyrosine kinase activity"/>
    <property type="evidence" value="ECO:0007669"/>
    <property type="project" value="TreeGrafter"/>
</dbReference>
<organism evidence="3 4">
    <name type="scientific">Roseobacter insulae</name>
    <dbReference type="NCBI Taxonomy" id="2859783"/>
    <lineage>
        <taxon>Bacteria</taxon>
        <taxon>Pseudomonadati</taxon>
        <taxon>Pseudomonadota</taxon>
        <taxon>Alphaproteobacteria</taxon>
        <taxon>Rhodobacterales</taxon>
        <taxon>Roseobacteraceae</taxon>
        <taxon>Roseobacter</taxon>
    </lineage>
</organism>
<dbReference type="EMBL" id="JAHXDN010000011">
    <property type="protein sequence ID" value="MBW4710764.1"/>
    <property type="molecule type" value="Genomic_DNA"/>
</dbReference>
<evidence type="ECO:0000256" key="1">
    <source>
        <dbReference type="SAM" id="Coils"/>
    </source>
</evidence>
<reference evidence="3" key="1">
    <citation type="submission" date="2021-07" db="EMBL/GenBank/DDBJ databases">
        <title>Roseobacter insulae sp. nov., isolated from a tidal flat.</title>
        <authorList>
            <person name="Park S."/>
            <person name="Yoon J.-H."/>
        </authorList>
    </citation>
    <scope>NUCLEOTIDE SEQUENCE</scope>
    <source>
        <strain evidence="3">YSTF-M11</strain>
    </source>
</reference>
<dbReference type="PANTHER" id="PTHR32309:SF13">
    <property type="entry name" value="FERRIC ENTEROBACTIN TRANSPORT PROTEIN FEPE"/>
    <property type="match status" value="1"/>
</dbReference>
<sequence>MITDIGFYFKLLSRRFPAMAALLLLCACIGVVVALRLPTTYESSATLLVESAQISSDAVRATTQVDASEQLEVIQQRLLTRANLLDIARTARIFPNQSTMNPDVVVNHMRKKTKIRRASGRDKATLMTVGFEGTNPQKVAAVVNQYVNLVLEANSDFRTARAEGTLEFFEQEVDTLSQNLDAQSAKIVEFKRQNADALPENLDYRLNRQSLLQERLARAERDLEALQTQRTSIQRIYESTGRLETIANVPLTPEQERLRALEGQLRVSLSIYSETNPKVRLLRSQINALKQQMTDLPGAEGAGETPTQVTALDVSLTEIDARLQALRQEIATTNAELAKLQDSIDRTPANRIALNAMERDQDNMQALYSAAVQRMSQARMGERIELSAKGERITVLEPANVPNSPSGPNRAGIAGMGVFAGLGLAGGLFVLLELLNQTIRRPSEITRALEITPLAVIPRYETAADRRRRRILQLATIGVVITVVPTVLWAIDTYYMPLDQLFEKIVGGLI</sequence>
<dbReference type="AlphaFoldDB" id="A0A9X1G0P0"/>
<comment type="caution">
    <text evidence="3">The sequence shown here is derived from an EMBL/GenBank/DDBJ whole genome shotgun (WGS) entry which is preliminary data.</text>
</comment>
<feature type="transmembrane region" description="Helical" evidence="2">
    <location>
        <begin position="411"/>
        <end position="432"/>
    </location>
</feature>
<evidence type="ECO:0000313" key="3">
    <source>
        <dbReference type="EMBL" id="MBW4710764.1"/>
    </source>
</evidence>
<keyword evidence="2" id="KW-1133">Transmembrane helix</keyword>
<evidence type="ECO:0000313" key="4">
    <source>
        <dbReference type="Proteomes" id="UP001138661"/>
    </source>
</evidence>
<feature type="transmembrane region" description="Helical" evidence="2">
    <location>
        <begin position="471"/>
        <end position="491"/>
    </location>
</feature>
<keyword evidence="4" id="KW-1185">Reference proteome</keyword>
<keyword evidence="1" id="KW-0175">Coiled coil</keyword>
<name>A0A9X1G0P0_9RHOB</name>
<feature type="coiled-coil region" evidence="1">
    <location>
        <begin position="316"/>
        <end position="343"/>
    </location>
</feature>
<evidence type="ECO:0000256" key="2">
    <source>
        <dbReference type="SAM" id="Phobius"/>
    </source>
</evidence>
<keyword evidence="2" id="KW-0472">Membrane</keyword>
<proteinExistence type="predicted"/>
<dbReference type="RefSeq" id="WP_219507937.1">
    <property type="nucleotide sequence ID" value="NZ_JAHXDN010000011.1"/>
</dbReference>
<protein>
    <submittedName>
        <fullName evidence="3">Lipopolysaccharide biosynthesis</fullName>
    </submittedName>
</protein>
<gene>
    <name evidence="3" type="ORF">KX928_23485</name>
</gene>
<dbReference type="GO" id="GO:0005886">
    <property type="term" value="C:plasma membrane"/>
    <property type="evidence" value="ECO:0007669"/>
    <property type="project" value="TreeGrafter"/>
</dbReference>
<accession>A0A9X1G0P0</accession>
<dbReference type="Proteomes" id="UP001138661">
    <property type="component" value="Unassembled WGS sequence"/>
</dbReference>